<protein>
    <recommendedName>
        <fullName evidence="4">SEA domain-containing protein</fullName>
    </recommendedName>
</protein>
<organism evidence="2 3">
    <name type="scientific">Hypsibius exemplaris</name>
    <name type="common">Freshwater tardigrade</name>
    <dbReference type="NCBI Taxonomy" id="2072580"/>
    <lineage>
        <taxon>Eukaryota</taxon>
        <taxon>Metazoa</taxon>
        <taxon>Ecdysozoa</taxon>
        <taxon>Tardigrada</taxon>
        <taxon>Eutardigrada</taxon>
        <taxon>Parachela</taxon>
        <taxon>Hypsibioidea</taxon>
        <taxon>Hypsibiidae</taxon>
        <taxon>Hypsibius</taxon>
    </lineage>
</organism>
<dbReference type="EMBL" id="MTYJ01000122">
    <property type="protein sequence ID" value="OQV13525.1"/>
    <property type="molecule type" value="Genomic_DNA"/>
</dbReference>
<accession>A0A1W0WE79</accession>
<evidence type="ECO:0000313" key="3">
    <source>
        <dbReference type="Proteomes" id="UP000192578"/>
    </source>
</evidence>
<keyword evidence="3" id="KW-1185">Reference proteome</keyword>
<comment type="caution">
    <text evidence="2">The sequence shown here is derived from an EMBL/GenBank/DDBJ whole genome shotgun (WGS) entry which is preliminary data.</text>
</comment>
<proteinExistence type="predicted"/>
<reference evidence="3" key="1">
    <citation type="submission" date="2017-01" db="EMBL/GenBank/DDBJ databases">
        <title>Comparative genomics of anhydrobiosis in the tardigrade Hypsibius dujardini.</title>
        <authorList>
            <person name="Yoshida Y."/>
            <person name="Koutsovoulos G."/>
            <person name="Laetsch D."/>
            <person name="Stevens L."/>
            <person name="Kumar S."/>
            <person name="Horikawa D."/>
            <person name="Ishino K."/>
            <person name="Komine S."/>
            <person name="Tomita M."/>
            <person name="Blaxter M."/>
            <person name="Arakawa K."/>
        </authorList>
    </citation>
    <scope>NUCLEOTIDE SEQUENCE [LARGE SCALE GENOMIC DNA]</scope>
    <source>
        <strain evidence="3">Z151</strain>
    </source>
</reference>
<dbReference type="Proteomes" id="UP000192578">
    <property type="component" value="Unassembled WGS sequence"/>
</dbReference>
<gene>
    <name evidence="2" type="ORF">BV898_12271</name>
</gene>
<dbReference type="AlphaFoldDB" id="A0A1W0WE79"/>
<feature type="signal peptide" evidence="1">
    <location>
        <begin position="1"/>
        <end position="22"/>
    </location>
</feature>
<feature type="chain" id="PRO_5013275063" description="SEA domain-containing protein" evidence="1">
    <location>
        <begin position="23"/>
        <end position="367"/>
    </location>
</feature>
<dbReference type="OrthoDB" id="10690215at2759"/>
<keyword evidence="1" id="KW-0732">Signal</keyword>
<sequence length="367" mass="39040">MSGIGVSKQIFVILVVISCVHTAPTVPPSSGQPNGRLEVTDVAELTYKNAGERSGLLQQILTLWIKALGSVTIDGLAIAFVKEIPSGRGTNLVTYSVTGQLSGRQTTSTNWKQLLNTVHKSIETSQITGLKLPTDSRPIVSGRLVGRLTLTDVLDLTYKDTAERDGLLQKILSLWADALGSANNGDLKIGFVKEEPSGHDSHFVTYNVTGTTGKLTIGPQQLGDNVHKLIEAGRVGGVRLATKTISLTLGAVPQSMIRTREIGQLNVTDHADIIYSTTAQRDAMLQKILNLWSSSLGSANMNALNITFISAMESCEGGHVVAYRIAGKIGKIPMTGRQLLNSIHKSIEGGAVAGVYPATGKRCSDDA</sequence>
<evidence type="ECO:0008006" key="4">
    <source>
        <dbReference type="Google" id="ProtNLM"/>
    </source>
</evidence>
<name>A0A1W0WE79_HYPEX</name>
<evidence type="ECO:0000313" key="2">
    <source>
        <dbReference type="EMBL" id="OQV13525.1"/>
    </source>
</evidence>
<evidence type="ECO:0000256" key="1">
    <source>
        <dbReference type="SAM" id="SignalP"/>
    </source>
</evidence>